<proteinExistence type="predicted"/>
<protein>
    <submittedName>
        <fullName evidence="1">Uncharacterized protein</fullName>
    </submittedName>
</protein>
<accession>G7WES9</accession>
<dbReference type="HOGENOM" id="CLU_2933868_0_0_9"/>
<organism evidence="1 2">
    <name type="scientific">Desulfosporosinus orientis (strain ATCC 19365 / DSM 765 / NCIMB 8382 / VKM B-1628 / Singapore I)</name>
    <name type="common">Desulfotomaculum orientis</name>
    <dbReference type="NCBI Taxonomy" id="768706"/>
    <lineage>
        <taxon>Bacteria</taxon>
        <taxon>Bacillati</taxon>
        <taxon>Bacillota</taxon>
        <taxon>Clostridia</taxon>
        <taxon>Eubacteriales</taxon>
        <taxon>Desulfitobacteriaceae</taxon>
        <taxon>Desulfosporosinus</taxon>
    </lineage>
</organism>
<reference evidence="2" key="1">
    <citation type="submission" date="2011-11" db="EMBL/GenBank/DDBJ databases">
        <title>Complete sequence of Desulfosporosinus orientis DSM 765.</title>
        <authorList>
            <person name="Lucas S."/>
            <person name="Han J."/>
            <person name="Lapidus A."/>
            <person name="Cheng J.-F."/>
            <person name="Goodwin L."/>
            <person name="Pitluck S."/>
            <person name="Peters L."/>
            <person name="Ovchinnikova G."/>
            <person name="Teshima H."/>
            <person name="Detter J.C."/>
            <person name="Han C."/>
            <person name="Tapia R."/>
            <person name="Land M."/>
            <person name="Hauser L."/>
            <person name="Kyrpides N."/>
            <person name="Ivanova N."/>
            <person name="Pagani I."/>
            <person name="Pester M."/>
            <person name="Spring S."/>
            <person name="Ollivier B."/>
            <person name="Rattei T."/>
            <person name="Klenk H.-P."/>
            <person name="Wagner M."/>
            <person name="Loy A."/>
            <person name="Woyke T."/>
        </authorList>
    </citation>
    <scope>NUCLEOTIDE SEQUENCE [LARGE SCALE GENOMIC DNA]</scope>
    <source>
        <strain evidence="2">ATCC 19365 / DSM 765 / NCIMB 8382 / VKM B-1628</strain>
    </source>
</reference>
<gene>
    <name evidence="1" type="ordered locus">Desor_1613</name>
</gene>
<evidence type="ECO:0000313" key="1">
    <source>
        <dbReference type="EMBL" id="AET67258.1"/>
    </source>
</evidence>
<reference evidence="1 2" key="2">
    <citation type="journal article" date="2012" name="J. Bacteriol.">
        <title>Complete genome sequences of Desulfosporosinus orientis DSM765T, Desulfosporosinus youngiae DSM17734T, Desulfosporosinus meridiei DSM13257T, and Desulfosporosinus acidiphilus DSM22704T.</title>
        <authorList>
            <person name="Pester M."/>
            <person name="Brambilla E."/>
            <person name="Alazard D."/>
            <person name="Rattei T."/>
            <person name="Weinmaier T."/>
            <person name="Han J."/>
            <person name="Lucas S."/>
            <person name="Lapidus A."/>
            <person name="Cheng J.F."/>
            <person name="Goodwin L."/>
            <person name="Pitluck S."/>
            <person name="Peters L."/>
            <person name="Ovchinnikova G."/>
            <person name="Teshima H."/>
            <person name="Detter J.C."/>
            <person name="Han C.S."/>
            <person name="Tapia R."/>
            <person name="Land M.L."/>
            <person name="Hauser L."/>
            <person name="Kyrpides N.C."/>
            <person name="Ivanova N.N."/>
            <person name="Pagani I."/>
            <person name="Huntmann M."/>
            <person name="Wei C.L."/>
            <person name="Davenport K.W."/>
            <person name="Daligault H."/>
            <person name="Chain P.S."/>
            <person name="Chen A."/>
            <person name="Mavromatis K."/>
            <person name="Markowitz V."/>
            <person name="Szeto E."/>
            <person name="Mikhailova N."/>
            <person name="Pati A."/>
            <person name="Wagner M."/>
            <person name="Woyke T."/>
            <person name="Ollivier B."/>
            <person name="Klenk H.P."/>
            <person name="Spring S."/>
            <person name="Loy A."/>
        </authorList>
    </citation>
    <scope>NUCLEOTIDE SEQUENCE [LARGE SCALE GENOMIC DNA]</scope>
    <source>
        <strain evidence="2">ATCC 19365 / DSM 765 / NCIMB 8382 / VKM B-1628</strain>
    </source>
</reference>
<evidence type="ECO:0000313" key="2">
    <source>
        <dbReference type="Proteomes" id="UP000006346"/>
    </source>
</evidence>
<keyword evidence="2" id="KW-1185">Reference proteome</keyword>
<dbReference type="Proteomes" id="UP000006346">
    <property type="component" value="Chromosome"/>
</dbReference>
<sequence>MNSTKLSGQVIYLSNFRRNNSKSSLITMTPLGTIINLYKKLIYTAKLLANSRRKFYDYKF</sequence>
<dbReference type="AlphaFoldDB" id="G7WES9"/>
<dbReference type="KEGG" id="dor:Desor_1613"/>
<name>G7WES9_DESOD</name>
<dbReference type="EMBL" id="CP003108">
    <property type="protein sequence ID" value="AET67258.1"/>
    <property type="molecule type" value="Genomic_DNA"/>
</dbReference>